<dbReference type="PROSITE" id="PS51166">
    <property type="entry name" value="CBM20"/>
    <property type="match status" value="1"/>
</dbReference>
<name>A0A8S1MBB8_9CILI</name>
<accession>A0A8S1MBB8</accession>
<sequence length="304" mass="36580">MIHLKIHLKTEYGLAVYLSGNSKYLGLWNPKQAIRMNWTENDIWEVEVAYHEMEYKYFISQYESVQTVLWESGPNRVTTKHTVDIWNYRKVCFQCLNPSNYEIYISGSPESLGKFKKRIRMKNKEGISKYTCFLDITDSQIQYQYHFLTKNEFSSSVYKLNFESECNQYYLLILESYYKDALLVYSDGLSKVKQMIFQLNKNICYGYVPQSKEEYRALKKFNLKTIVEFCNSQEKSLLEQQLQKDDCLHMIINLYHFKKENFTQRLLQLIQVFIQKYKFIYICNNSLSHLRKYLQVYEKLSKCK</sequence>
<dbReference type="PANTHER" id="PTHR15048">
    <property type="entry name" value="STARCH-BINDING DOMAIN-CONTAINING PROTEIN 1"/>
    <property type="match status" value="1"/>
</dbReference>
<dbReference type="Proteomes" id="UP000692954">
    <property type="component" value="Unassembled WGS sequence"/>
</dbReference>
<evidence type="ECO:0000313" key="3">
    <source>
        <dbReference type="Proteomes" id="UP000692954"/>
    </source>
</evidence>
<dbReference type="GO" id="GO:2001070">
    <property type="term" value="F:starch binding"/>
    <property type="evidence" value="ECO:0007669"/>
    <property type="project" value="InterPro"/>
</dbReference>
<gene>
    <name evidence="2" type="ORF">PSON_ATCC_30995.1.T0340134</name>
</gene>
<dbReference type="GO" id="GO:0016020">
    <property type="term" value="C:membrane"/>
    <property type="evidence" value="ECO:0007669"/>
    <property type="project" value="TreeGrafter"/>
</dbReference>
<dbReference type="SMART" id="SM01065">
    <property type="entry name" value="CBM_2"/>
    <property type="match status" value="1"/>
</dbReference>
<comment type="caution">
    <text evidence="2">The sequence shown here is derived from an EMBL/GenBank/DDBJ whole genome shotgun (WGS) entry which is preliminary data.</text>
</comment>
<keyword evidence="3" id="KW-1185">Reference proteome</keyword>
<organism evidence="2 3">
    <name type="scientific">Paramecium sonneborni</name>
    <dbReference type="NCBI Taxonomy" id="65129"/>
    <lineage>
        <taxon>Eukaryota</taxon>
        <taxon>Sar</taxon>
        <taxon>Alveolata</taxon>
        <taxon>Ciliophora</taxon>
        <taxon>Intramacronucleata</taxon>
        <taxon>Oligohymenophorea</taxon>
        <taxon>Peniculida</taxon>
        <taxon>Parameciidae</taxon>
        <taxon>Paramecium</taxon>
    </lineage>
</organism>
<protein>
    <recommendedName>
        <fullName evidence="1">CBM20 domain-containing protein</fullName>
    </recommendedName>
</protein>
<dbReference type="InterPro" id="IPR002044">
    <property type="entry name" value="CBM20"/>
</dbReference>
<dbReference type="Pfam" id="PF00686">
    <property type="entry name" value="CBM_20"/>
    <property type="match status" value="1"/>
</dbReference>
<evidence type="ECO:0000313" key="2">
    <source>
        <dbReference type="EMBL" id="CAD8076012.1"/>
    </source>
</evidence>
<evidence type="ECO:0000259" key="1">
    <source>
        <dbReference type="PROSITE" id="PS51166"/>
    </source>
</evidence>
<dbReference type="EMBL" id="CAJJDN010000034">
    <property type="protein sequence ID" value="CAD8076012.1"/>
    <property type="molecule type" value="Genomic_DNA"/>
</dbReference>
<proteinExistence type="predicted"/>
<dbReference type="OrthoDB" id="550577at2759"/>
<dbReference type="AlphaFoldDB" id="A0A8S1MBB8"/>
<feature type="domain" description="CBM20" evidence="1">
    <location>
        <begin position="1"/>
        <end position="95"/>
    </location>
</feature>
<dbReference type="PANTHER" id="PTHR15048:SF0">
    <property type="entry name" value="STARCH-BINDING DOMAIN-CONTAINING PROTEIN 1"/>
    <property type="match status" value="1"/>
</dbReference>
<reference evidence="2" key="1">
    <citation type="submission" date="2021-01" db="EMBL/GenBank/DDBJ databases">
        <authorList>
            <consortium name="Genoscope - CEA"/>
            <person name="William W."/>
        </authorList>
    </citation>
    <scope>NUCLEOTIDE SEQUENCE</scope>
</reference>